<evidence type="ECO:0000313" key="2">
    <source>
        <dbReference type="Proteomes" id="UP000288805"/>
    </source>
</evidence>
<sequence length="233" mass="25982">MKFHSKDMKKGGRCWFAVDSKSFDLSIEEVDGRLKGTIMEREMKRWSKFQKSGRPDSDWGSSKEATEDLSFANVVRKNRGVVGKEEAWVRVLGIPLHLWRREAFKKIRDVAEDLGEVGWESLAKHSSFGGSGSGDCALEVKGDETGGSLVGERVGRELYFVQKVWKDVSILNGRRKREGETMIFSCSKSIKRKNGNGGDGRGVAVVGRDDGDKTIPKVGFEGWGVGHKEWTPL</sequence>
<comment type="caution">
    <text evidence="1">The sequence shown here is derived from an EMBL/GenBank/DDBJ whole genome shotgun (WGS) entry which is preliminary data.</text>
</comment>
<name>A0A438GXX7_VITVI</name>
<dbReference type="Proteomes" id="UP000288805">
    <property type="component" value="Unassembled WGS sequence"/>
</dbReference>
<reference evidence="1 2" key="1">
    <citation type="journal article" date="2018" name="PLoS Genet.">
        <title>Population sequencing reveals clonal diversity and ancestral inbreeding in the grapevine cultivar Chardonnay.</title>
        <authorList>
            <person name="Roach M.J."/>
            <person name="Johnson D.L."/>
            <person name="Bohlmann J."/>
            <person name="van Vuuren H.J."/>
            <person name="Jones S.J."/>
            <person name="Pretorius I.S."/>
            <person name="Schmidt S.A."/>
            <person name="Borneman A.R."/>
        </authorList>
    </citation>
    <scope>NUCLEOTIDE SEQUENCE [LARGE SCALE GENOMIC DNA]</scope>
    <source>
        <strain evidence="2">cv. Chardonnay</strain>
        <tissue evidence="1">Leaf</tissue>
    </source>
</reference>
<proteinExistence type="predicted"/>
<evidence type="ECO:0008006" key="3">
    <source>
        <dbReference type="Google" id="ProtNLM"/>
    </source>
</evidence>
<evidence type="ECO:0000313" key="1">
    <source>
        <dbReference type="EMBL" id="RVW77074.1"/>
    </source>
</evidence>
<gene>
    <name evidence="1" type="ORF">CK203_036859</name>
</gene>
<dbReference type="AlphaFoldDB" id="A0A438GXX7"/>
<dbReference type="EMBL" id="QGNW01000319">
    <property type="protein sequence ID" value="RVW77074.1"/>
    <property type="molecule type" value="Genomic_DNA"/>
</dbReference>
<organism evidence="1 2">
    <name type="scientific">Vitis vinifera</name>
    <name type="common">Grape</name>
    <dbReference type="NCBI Taxonomy" id="29760"/>
    <lineage>
        <taxon>Eukaryota</taxon>
        <taxon>Viridiplantae</taxon>
        <taxon>Streptophyta</taxon>
        <taxon>Embryophyta</taxon>
        <taxon>Tracheophyta</taxon>
        <taxon>Spermatophyta</taxon>
        <taxon>Magnoliopsida</taxon>
        <taxon>eudicotyledons</taxon>
        <taxon>Gunneridae</taxon>
        <taxon>Pentapetalae</taxon>
        <taxon>rosids</taxon>
        <taxon>Vitales</taxon>
        <taxon>Vitaceae</taxon>
        <taxon>Viteae</taxon>
        <taxon>Vitis</taxon>
    </lineage>
</organism>
<accession>A0A438GXX7</accession>
<protein>
    <recommendedName>
        <fullName evidence="3">DUF4283 domain-containing protein</fullName>
    </recommendedName>
</protein>